<accession>A0ABD0Y3Z4</accession>
<dbReference type="EMBL" id="JAGEUA010000001">
    <property type="protein sequence ID" value="KAL1023570.1"/>
    <property type="molecule type" value="Genomic_DNA"/>
</dbReference>
<dbReference type="AlphaFoldDB" id="A0ABD0Y3Z4"/>
<dbReference type="Proteomes" id="UP001557470">
    <property type="component" value="Unassembled WGS sequence"/>
</dbReference>
<name>A0ABD0Y3Z4_UMBPY</name>
<proteinExistence type="predicted"/>
<protein>
    <submittedName>
        <fullName evidence="1">Uncharacterized protein</fullName>
    </submittedName>
</protein>
<sequence length="97" mass="11138">HDATTFWPIFADLTLVKRRRRGKRAGALVRARCPGLWTPLPGIFLEFPGEMMCHSFWCLHSTERRRREAQRQLADQILGAVRLLSGLSDKFLSCPDT</sequence>
<evidence type="ECO:0000313" key="1">
    <source>
        <dbReference type="EMBL" id="KAL1023570.1"/>
    </source>
</evidence>
<comment type="caution">
    <text evidence="1">The sequence shown here is derived from an EMBL/GenBank/DDBJ whole genome shotgun (WGS) entry which is preliminary data.</text>
</comment>
<evidence type="ECO:0000313" key="2">
    <source>
        <dbReference type="Proteomes" id="UP001557470"/>
    </source>
</evidence>
<reference evidence="1 2" key="1">
    <citation type="submission" date="2024-06" db="EMBL/GenBank/DDBJ databases">
        <authorList>
            <person name="Pan Q."/>
            <person name="Wen M."/>
            <person name="Jouanno E."/>
            <person name="Zahm M."/>
            <person name="Klopp C."/>
            <person name="Cabau C."/>
            <person name="Louis A."/>
            <person name="Berthelot C."/>
            <person name="Parey E."/>
            <person name="Roest Crollius H."/>
            <person name="Montfort J."/>
            <person name="Robinson-Rechavi M."/>
            <person name="Bouchez O."/>
            <person name="Lampietro C."/>
            <person name="Lopez Roques C."/>
            <person name="Donnadieu C."/>
            <person name="Postlethwait J."/>
            <person name="Bobe J."/>
            <person name="Verreycken H."/>
            <person name="Guiguen Y."/>
        </authorList>
    </citation>
    <scope>NUCLEOTIDE SEQUENCE [LARGE SCALE GENOMIC DNA]</scope>
    <source>
        <strain evidence="1">Up_M1</strain>
        <tissue evidence="1">Testis</tissue>
    </source>
</reference>
<feature type="non-terminal residue" evidence="1">
    <location>
        <position position="1"/>
    </location>
</feature>
<gene>
    <name evidence="1" type="ORF">UPYG_G00042510</name>
</gene>
<keyword evidence="2" id="KW-1185">Reference proteome</keyword>
<organism evidence="1 2">
    <name type="scientific">Umbra pygmaea</name>
    <name type="common">Eastern mudminnow</name>
    <dbReference type="NCBI Taxonomy" id="75934"/>
    <lineage>
        <taxon>Eukaryota</taxon>
        <taxon>Metazoa</taxon>
        <taxon>Chordata</taxon>
        <taxon>Craniata</taxon>
        <taxon>Vertebrata</taxon>
        <taxon>Euteleostomi</taxon>
        <taxon>Actinopterygii</taxon>
        <taxon>Neopterygii</taxon>
        <taxon>Teleostei</taxon>
        <taxon>Protacanthopterygii</taxon>
        <taxon>Esociformes</taxon>
        <taxon>Umbridae</taxon>
        <taxon>Umbra</taxon>
    </lineage>
</organism>